<keyword evidence="8" id="KW-0493">Microtubule</keyword>
<keyword evidence="11" id="KW-0206">Cytoskeleton</keyword>
<evidence type="ECO:0000256" key="13">
    <source>
        <dbReference type="ARBA" id="ARBA00023328"/>
    </source>
</evidence>
<dbReference type="PANTHER" id="PTHR28113:SF1">
    <property type="entry name" value="DASH COMPLEX SUBUNIT DAM1"/>
    <property type="match status" value="1"/>
</dbReference>
<comment type="subcellular location">
    <subcellularLocation>
        <location evidence="3">Chromosome</location>
        <location evidence="3">Centromere</location>
        <location evidence="3">Kinetochore</location>
    </subcellularLocation>
    <subcellularLocation>
        <location evidence="2">Cytoplasm</location>
        <location evidence="2">Cytoskeleton</location>
        <location evidence="2">Spindle</location>
    </subcellularLocation>
    <subcellularLocation>
        <location evidence="1">Nucleus</location>
    </subcellularLocation>
</comment>
<evidence type="ECO:0000256" key="6">
    <source>
        <dbReference type="ARBA" id="ARBA00022454"/>
    </source>
</evidence>
<evidence type="ECO:0000313" key="17">
    <source>
        <dbReference type="Proteomes" id="UP001214603"/>
    </source>
</evidence>
<evidence type="ECO:0000256" key="3">
    <source>
        <dbReference type="ARBA" id="ARBA00004629"/>
    </source>
</evidence>
<keyword evidence="10" id="KW-0995">Kinetochore</keyword>
<dbReference type="GO" id="GO:0042729">
    <property type="term" value="C:DASH complex"/>
    <property type="evidence" value="ECO:0007669"/>
    <property type="project" value="InterPro"/>
</dbReference>
<dbReference type="Proteomes" id="UP001214603">
    <property type="component" value="Chromosome 6"/>
</dbReference>
<protein>
    <recommendedName>
        <fullName evidence="5">DASH complex subunit DAM1</fullName>
    </recommendedName>
    <alternativeName>
        <fullName evidence="14">Outer kinetochore protein DAM1</fullName>
    </alternativeName>
</protein>
<evidence type="ECO:0000256" key="14">
    <source>
        <dbReference type="ARBA" id="ARBA00030453"/>
    </source>
</evidence>
<keyword evidence="17" id="KW-1185">Reference proteome</keyword>
<dbReference type="InterPro" id="IPR013962">
    <property type="entry name" value="DASH_Dam1"/>
</dbReference>
<evidence type="ECO:0000256" key="1">
    <source>
        <dbReference type="ARBA" id="ARBA00004123"/>
    </source>
</evidence>
<evidence type="ECO:0000256" key="10">
    <source>
        <dbReference type="ARBA" id="ARBA00022838"/>
    </source>
</evidence>
<evidence type="ECO:0000256" key="15">
    <source>
        <dbReference type="SAM" id="MobiDB-lite"/>
    </source>
</evidence>
<feature type="compositionally biased region" description="Polar residues" evidence="15">
    <location>
        <begin position="219"/>
        <end position="228"/>
    </location>
</feature>
<dbReference type="PANTHER" id="PTHR28113">
    <property type="entry name" value="DASH COMPLEX SUBUNIT DAM1"/>
    <property type="match status" value="1"/>
</dbReference>
<sequence>MSAPRHTSTPIRRISSGSFAFGSRSQSHAATPLSFLQDEALPMLAEETSALHENLAQMTEIEGALRTFNESFAAFLYGIKMNAFCIEWPEAPSEENLARARRRTADPATAPNPAASTPAPGAPVDEDDSYTTDPDLSTGDLRVQPRTTKAQSLRASQRPTRNEPDRRPTASTSRRAPERSTTRAPPPEQRPRAGSARFQESTRAKTHSEASRSRVGAATSRSAETAQARTAPKRIPLATKRRREAFAEDIIDTMPLEYRNGDAGQRRLLQSVILALLSSGEQGMRVADIASPPDLPTGKVNKALIALLAANHVVRTSVLCTA</sequence>
<evidence type="ECO:0000256" key="5">
    <source>
        <dbReference type="ARBA" id="ARBA00020497"/>
    </source>
</evidence>
<gene>
    <name evidence="16" type="primary">DAM1</name>
    <name evidence="16" type="ORF">MOBT1_002693</name>
</gene>
<feature type="compositionally biased region" description="Basic and acidic residues" evidence="15">
    <location>
        <begin position="200"/>
        <end position="212"/>
    </location>
</feature>
<accession>A0AAF0IXE2</accession>
<evidence type="ECO:0000256" key="8">
    <source>
        <dbReference type="ARBA" id="ARBA00022701"/>
    </source>
</evidence>
<reference evidence="16" key="1">
    <citation type="submission" date="2023-03" db="EMBL/GenBank/DDBJ databases">
        <title>Mating type loci evolution in Malassezia.</title>
        <authorList>
            <person name="Coelho M.A."/>
        </authorList>
    </citation>
    <scope>NUCLEOTIDE SEQUENCE</scope>
    <source>
        <strain evidence="16">CBS 7876</strain>
    </source>
</reference>
<keyword evidence="13" id="KW-0137">Centromere</keyword>
<dbReference type="GO" id="GO:1990758">
    <property type="term" value="P:mitotic sister chromatid biorientation"/>
    <property type="evidence" value="ECO:0007669"/>
    <property type="project" value="TreeGrafter"/>
</dbReference>
<dbReference type="EMBL" id="CP119939">
    <property type="protein sequence ID" value="WFD03996.1"/>
    <property type="molecule type" value="Genomic_DNA"/>
</dbReference>
<feature type="compositionally biased region" description="Polar residues" evidence="15">
    <location>
        <begin position="145"/>
        <end position="159"/>
    </location>
</feature>
<keyword evidence="6" id="KW-0158">Chromosome</keyword>
<proteinExistence type="inferred from homology"/>
<organism evidence="16 17">
    <name type="scientific">Malassezia obtusa</name>
    <dbReference type="NCBI Taxonomy" id="76774"/>
    <lineage>
        <taxon>Eukaryota</taxon>
        <taxon>Fungi</taxon>
        <taxon>Dikarya</taxon>
        <taxon>Basidiomycota</taxon>
        <taxon>Ustilaginomycotina</taxon>
        <taxon>Malasseziomycetes</taxon>
        <taxon>Malasseziales</taxon>
        <taxon>Malasseziaceae</taxon>
        <taxon>Malassezia</taxon>
    </lineage>
</organism>
<keyword evidence="7" id="KW-0963">Cytoplasm</keyword>
<evidence type="ECO:0000256" key="4">
    <source>
        <dbReference type="ARBA" id="ARBA00010073"/>
    </source>
</evidence>
<evidence type="ECO:0000256" key="12">
    <source>
        <dbReference type="ARBA" id="ARBA00023242"/>
    </source>
</evidence>
<dbReference type="GO" id="GO:0044732">
    <property type="term" value="C:mitotic spindle pole body"/>
    <property type="evidence" value="ECO:0007669"/>
    <property type="project" value="TreeGrafter"/>
</dbReference>
<evidence type="ECO:0000256" key="9">
    <source>
        <dbReference type="ARBA" id="ARBA00022829"/>
    </source>
</evidence>
<name>A0AAF0IXE2_9BASI</name>
<evidence type="ECO:0000256" key="7">
    <source>
        <dbReference type="ARBA" id="ARBA00022490"/>
    </source>
</evidence>
<dbReference type="AlphaFoldDB" id="A0AAF0IXE2"/>
<evidence type="ECO:0000313" key="16">
    <source>
        <dbReference type="EMBL" id="WFD03996.1"/>
    </source>
</evidence>
<evidence type="ECO:0000256" key="2">
    <source>
        <dbReference type="ARBA" id="ARBA00004186"/>
    </source>
</evidence>
<evidence type="ECO:0000256" key="11">
    <source>
        <dbReference type="ARBA" id="ARBA00023212"/>
    </source>
</evidence>
<keyword evidence="9" id="KW-0159">Chromosome partition</keyword>
<comment type="similarity">
    <text evidence="4">Belongs to the DASH complex DAM1 family.</text>
</comment>
<keyword evidence="12" id="KW-0539">Nucleus</keyword>
<feature type="region of interest" description="Disordered" evidence="15">
    <location>
        <begin position="97"/>
        <end position="233"/>
    </location>
</feature>
<dbReference type="GO" id="GO:1990537">
    <property type="term" value="C:mitotic spindle polar microtubule"/>
    <property type="evidence" value="ECO:0007669"/>
    <property type="project" value="TreeGrafter"/>
</dbReference>
<dbReference type="Pfam" id="PF08653">
    <property type="entry name" value="DASH_Dam1"/>
    <property type="match status" value="1"/>
</dbReference>
<feature type="compositionally biased region" description="Low complexity" evidence="15">
    <location>
        <begin position="106"/>
        <end position="123"/>
    </location>
</feature>